<dbReference type="InterPro" id="IPR005517">
    <property type="entry name" value="Transl_elong_EFG/EF2_IV"/>
</dbReference>
<dbReference type="EMBL" id="JYDQ01000069">
    <property type="protein sequence ID" value="KRY16991.1"/>
    <property type="molecule type" value="Genomic_DNA"/>
</dbReference>
<keyword evidence="9 11" id="KW-0687">Ribonucleoprotein</keyword>
<dbReference type="GO" id="GO:0003735">
    <property type="term" value="F:structural constituent of ribosome"/>
    <property type="evidence" value="ECO:0007669"/>
    <property type="project" value="UniProtKB-UniRule"/>
</dbReference>
<dbReference type="InterPro" id="IPR005324">
    <property type="entry name" value="Ribosomal_uS5_C"/>
</dbReference>
<comment type="similarity">
    <text evidence="10">Belongs to the GTP-binding elongation factor family. EF-G/EF-2 subfamily.</text>
</comment>
<evidence type="ECO:0000256" key="1">
    <source>
        <dbReference type="ARBA" id="ARBA00005870"/>
    </source>
</evidence>
<dbReference type="GO" id="GO:0022626">
    <property type="term" value="C:cytosolic ribosome"/>
    <property type="evidence" value="ECO:0007669"/>
    <property type="project" value="UniProtKB-ARBA"/>
</dbReference>
<dbReference type="FunFam" id="3.30.70.870:FF:000001">
    <property type="entry name" value="Elongation factor G"/>
    <property type="match status" value="1"/>
</dbReference>
<protein>
    <recommendedName>
        <fullName evidence="10">Elongation factor G, mitochondrial</fullName>
        <shortName evidence="10">EF-Gmt</shortName>
    </recommendedName>
    <alternativeName>
        <fullName evidence="10">Elongation factor G 1, mitochondrial</fullName>
        <shortName evidence="10">mEF-G 1</shortName>
    </alternativeName>
    <alternativeName>
        <fullName evidence="10">Elongation factor G1</fullName>
    </alternativeName>
</protein>
<dbReference type="Pfam" id="PF00009">
    <property type="entry name" value="GTP_EFTU"/>
    <property type="match status" value="1"/>
</dbReference>
<dbReference type="SMART" id="SM00838">
    <property type="entry name" value="EFG_C"/>
    <property type="match status" value="1"/>
</dbReference>
<dbReference type="NCBIfam" id="TIGR01020">
    <property type="entry name" value="uS5_euk_arch"/>
    <property type="match status" value="1"/>
</dbReference>
<evidence type="ECO:0000256" key="7">
    <source>
        <dbReference type="ARBA" id="ARBA00023128"/>
    </source>
</evidence>
<dbReference type="GO" id="GO:0005739">
    <property type="term" value="C:mitochondrion"/>
    <property type="evidence" value="ECO:0007669"/>
    <property type="project" value="UniProtKB-SubCell"/>
</dbReference>
<dbReference type="InterPro" id="IPR005225">
    <property type="entry name" value="Small_GTP-bd"/>
</dbReference>
<dbReference type="Pfam" id="PF14492">
    <property type="entry name" value="EFG_III"/>
    <property type="match status" value="1"/>
</dbReference>
<dbReference type="InterPro" id="IPR018192">
    <property type="entry name" value="Ribosomal_uS5_N_CS"/>
</dbReference>
<dbReference type="InterPro" id="IPR013810">
    <property type="entry name" value="Ribosomal_uS5_N"/>
</dbReference>
<keyword evidence="6 11" id="KW-0689">Ribosomal protein</keyword>
<feature type="binding site" evidence="10">
    <location>
        <begin position="43"/>
        <end position="50"/>
    </location>
    <ligand>
        <name>GTP</name>
        <dbReference type="ChEBI" id="CHEBI:37565"/>
    </ligand>
</feature>
<dbReference type="InterPro" id="IPR009000">
    <property type="entry name" value="Transl_B-barrel_sf"/>
</dbReference>
<dbReference type="FunFam" id="3.30.230.10:FF:000004">
    <property type="entry name" value="40S ribosomal protein S2"/>
    <property type="match status" value="1"/>
</dbReference>
<dbReference type="OrthoDB" id="198619at2759"/>
<dbReference type="Pfam" id="PF03144">
    <property type="entry name" value="GTP_EFTU_D2"/>
    <property type="match status" value="1"/>
</dbReference>
<dbReference type="InterPro" id="IPR009022">
    <property type="entry name" value="EFG_III"/>
</dbReference>
<dbReference type="Gene3D" id="3.30.70.240">
    <property type="match status" value="1"/>
</dbReference>
<dbReference type="Gene3D" id="2.40.30.10">
    <property type="entry name" value="Translation factors"/>
    <property type="match status" value="1"/>
</dbReference>
<sequence length="1289" mass="141761">MNYIVKTIQYALFKRAQKFQLRYFCGEAEIIPSEKIRNIGISAHIDSGKTTVTERILYYAGRIKEMHEVKGKDQVGATMDFMELERQRGITIQSAATYVHWKNVMVNIIDTPGHVDFTVEVERALRVLDGAVLILCGVAGVQSQTFTVYRQINRYNVPFIAFVNKLDRQNANAHRLNGEAEIRARRPCGAKESAVTDVNSCSRRRRLVCGAANFTFPIIDNCASSNGAFSLAFALGLREIKKIGVGETGSPYPDQTFVFSFASRITYTHRTCDFLLQQRLGLNTAFLHLPIGTENNFSGLVDIINQHALFFDGPQGEIIRKDEIPKEMRAESQDRLFELIEHVSNVDDILGDLFLLEKKPTADQLRAAIRRAVLGRKFIPVCLGSALKNKGVQPLLDAIIDYLPNPSEVENLANVEIDMNVSSAGCSRTSNESRCLSQIRLHCGLKKHCAHSMAVTPEMENLAITGSVTTSLHSISRLGHVVQERLDPSRTDQKPFVGLAFKLEAGKFGQLTYFRIYQGRLGRGSAIVNSRTWKRTRVQRLVRMHANRMEDIEEAYAGDICATFGLECASGDTFLSDASRKLALENIYVPKPVVSMAIKPKSKKDADNFLKALNRFCKEDPTFHREYNVEAKEVIVSGMGELQLEVYAQRMKAEYNCEVELGKPKVAFRETLTEKCAFDYWHRKQTGGHGQYGRVIGVCEPLPPNQNLDLIFTDECIGTNVPKQFMPAIDKGFREACQKGPLIGAPVTGICFRLKDGAHHIVDSTEIAFILTAKYAMNDVFSDGRWHIIEPVMKVEATCPMEFQGSVMAALNKRQAVIISTDLIENFFSVVCEAPLNCMFGFVTELRSLTEGKGEYSMEYSRYAPLKPEIAEQLISESSRAQSEVSNRTSKRLKRTCYFECFARCPPFQLLINTPLYLFAHICRQRFAIFILCILRKTPTKSLGYIHMTDRGGFHGGFGTSAFGEATAGFGDAGAGFGDPGIGFGEAGFGSAGGFGDSAGGGFGGSGFRGGSFAYSRGGSSGGFGRASFYGSGRGGRGGRGRGSRGRGRGGRGGARGKEGAKEWIPVTKLGRLVKDGKIKSLEEIYLHSLPIKEFEIIDFLLGEQLKDDVLKIMPVQKQTRAGQRTRFKAFVAIGDYNGHVGLGVKCSKEVATAIRGAIIAAKLSVIPVRRGYWGNKIGKPHTVPCKVTGKCGSVLVRLIPAPKGTGIVSAPVPKKLLQMAGIDDCYTCAKGSTGTLGNFAKATYAAIAATYSYLTPDLWKGAALSRSPYQAFAEFLKSNPLSVAQEKD</sequence>
<evidence type="ECO:0000256" key="10">
    <source>
        <dbReference type="HAMAP-Rule" id="MF_03061"/>
    </source>
</evidence>
<dbReference type="CDD" id="cd16262">
    <property type="entry name" value="EFG_III"/>
    <property type="match status" value="1"/>
</dbReference>
<keyword evidence="5 10" id="KW-0648">Protein biosynthesis</keyword>
<dbReference type="PROSITE" id="PS51722">
    <property type="entry name" value="G_TR_2"/>
    <property type="match status" value="1"/>
</dbReference>
<evidence type="ECO:0000256" key="13">
    <source>
        <dbReference type="SAM" id="MobiDB-lite"/>
    </source>
</evidence>
<proteinExistence type="inferred from homology"/>
<dbReference type="CDD" id="cd01886">
    <property type="entry name" value="EF-G"/>
    <property type="match status" value="1"/>
</dbReference>
<feature type="compositionally biased region" description="Basic residues" evidence="13">
    <location>
        <begin position="1037"/>
        <end position="1050"/>
    </location>
</feature>
<keyword evidence="3 10" id="KW-0547">Nucleotide-binding</keyword>
<dbReference type="SUPFAM" id="SSF54768">
    <property type="entry name" value="dsRNA-binding domain-like"/>
    <property type="match status" value="1"/>
</dbReference>
<comment type="similarity">
    <text evidence="2 12">Belongs to the universal ribosomal protein uS5 family.</text>
</comment>
<comment type="function">
    <text evidence="10">Mitochondrial GTPase that catalyzes the GTP-dependent ribosomal translocation step during translation elongation. During this step, the ribosome changes from the pre-translocational (PRE) to the post-translocational (POST) state as the newly formed A-site-bound peptidyl-tRNA and P-site-bound deacylated tRNA move to the P and E sites, respectively. Catalyzes the coordinated movement of the two tRNA molecules, the mRNA and conformational changes in the ribosome.</text>
</comment>
<dbReference type="SUPFAM" id="SSF50447">
    <property type="entry name" value="Translation proteins"/>
    <property type="match status" value="1"/>
</dbReference>
<keyword evidence="4 10" id="KW-0251">Elongation factor</keyword>
<feature type="domain" description="S5 DRBM" evidence="14">
    <location>
        <begin position="1106"/>
        <end position="1169"/>
    </location>
</feature>
<feature type="domain" description="Tr-type G" evidence="15">
    <location>
        <begin position="34"/>
        <end position="407"/>
    </location>
</feature>
<dbReference type="GO" id="GO:0003723">
    <property type="term" value="F:RNA binding"/>
    <property type="evidence" value="ECO:0007669"/>
    <property type="project" value="InterPro"/>
</dbReference>
<dbReference type="InterPro" id="IPR005711">
    <property type="entry name" value="Ribosomal_uS5_euk/arc"/>
</dbReference>
<dbReference type="GO" id="GO:0005525">
    <property type="term" value="F:GTP binding"/>
    <property type="evidence" value="ECO:0007669"/>
    <property type="project" value="UniProtKB-UniRule"/>
</dbReference>
<dbReference type="InterPro" id="IPR041095">
    <property type="entry name" value="EFG_II"/>
</dbReference>
<gene>
    <name evidence="16" type="ORF">T12_5216</name>
</gene>
<dbReference type="SMART" id="SM00889">
    <property type="entry name" value="EFG_IV"/>
    <property type="match status" value="1"/>
</dbReference>
<dbReference type="SUPFAM" id="SSF54211">
    <property type="entry name" value="Ribosomal protein S5 domain 2-like"/>
    <property type="match status" value="2"/>
</dbReference>
<evidence type="ECO:0000313" key="17">
    <source>
        <dbReference type="Proteomes" id="UP000054783"/>
    </source>
</evidence>
<evidence type="ECO:0000256" key="6">
    <source>
        <dbReference type="ARBA" id="ARBA00022980"/>
    </source>
</evidence>
<dbReference type="SUPFAM" id="SSF54980">
    <property type="entry name" value="EF-G C-terminal domain-like"/>
    <property type="match status" value="2"/>
</dbReference>
<dbReference type="NCBIfam" id="TIGR00231">
    <property type="entry name" value="small_GTP"/>
    <property type="match status" value="1"/>
</dbReference>
<dbReference type="Pfam" id="PF03719">
    <property type="entry name" value="Ribosomal_S5_C"/>
    <property type="match status" value="1"/>
</dbReference>
<dbReference type="Pfam" id="PF03764">
    <property type="entry name" value="EFG_IV"/>
    <property type="match status" value="1"/>
</dbReference>
<keyword evidence="8 10" id="KW-0342">GTP-binding</keyword>
<evidence type="ECO:0000256" key="12">
    <source>
        <dbReference type="RuleBase" id="RU003823"/>
    </source>
</evidence>
<dbReference type="FunFam" id="3.30.160.20:FF:000133">
    <property type="entry name" value="40S ribosomal protein S2"/>
    <property type="match status" value="1"/>
</dbReference>
<dbReference type="Proteomes" id="UP000054783">
    <property type="component" value="Unassembled WGS sequence"/>
</dbReference>
<comment type="subcellular location">
    <subcellularLocation>
        <location evidence="10">Mitochondrion</location>
    </subcellularLocation>
</comment>
<keyword evidence="7 10" id="KW-0496">Mitochondrion</keyword>
<evidence type="ECO:0000256" key="11">
    <source>
        <dbReference type="PROSITE-ProRule" id="PRU00268"/>
    </source>
</evidence>
<dbReference type="InterPro" id="IPR004540">
    <property type="entry name" value="Transl_elong_EFG/EF2"/>
</dbReference>
<evidence type="ECO:0000256" key="4">
    <source>
        <dbReference type="ARBA" id="ARBA00022768"/>
    </source>
</evidence>
<evidence type="ECO:0000256" key="9">
    <source>
        <dbReference type="ARBA" id="ARBA00023274"/>
    </source>
</evidence>
<keyword evidence="17" id="KW-1185">Reference proteome</keyword>
<dbReference type="Gene3D" id="3.30.70.870">
    <property type="entry name" value="Elongation Factor G (Translational Gtpase), domain 3"/>
    <property type="match status" value="1"/>
</dbReference>
<name>A0A0V0ZWV8_9BILA</name>
<dbReference type="Gene3D" id="3.40.50.300">
    <property type="entry name" value="P-loop containing nucleotide triphosphate hydrolases"/>
    <property type="match status" value="2"/>
</dbReference>
<dbReference type="GO" id="GO:0015935">
    <property type="term" value="C:small ribosomal subunit"/>
    <property type="evidence" value="ECO:0007669"/>
    <property type="project" value="InterPro"/>
</dbReference>
<dbReference type="InterPro" id="IPR014721">
    <property type="entry name" value="Ribsml_uS5_D2-typ_fold_subgr"/>
</dbReference>
<evidence type="ECO:0000259" key="15">
    <source>
        <dbReference type="PROSITE" id="PS51722"/>
    </source>
</evidence>
<evidence type="ECO:0000259" key="14">
    <source>
        <dbReference type="PROSITE" id="PS50881"/>
    </source>
</evidence>
<dbReference type="InterPro" id="IPR004161">
    <property type="entry name" value="EFTu-like_2"/>
</dbReference>
<dbReference type="InterPro" id="IPR027417">
    <property type="entry name" value="P-loop_NTPase"/>
</dbReference>
<dbReference type="InterPro" id="IPR000640">
    <property type="entry name" value="EFG_V-like"/>
</dbReference>
<dbReference type="Gene3D" id="3.30.160.20">
    <property type="match status" value="1"/>
</dbReference>
<dbReference type="FunFam" id="2.40.30.10:FF:000022">
    <property type="entry name" value="Elongation factor G, mitochondrial"/>
    <property type="match status" value="1"/>
</dbReference>
<feature type="binding site" evidence="10">
    <location>
        <begin position="164"/>
        <end position="167"/>
    </location>
    <ligand>
        <name>GTP</name>
        <dbReference type="ChEBI" id="CHEBI:37565"/>
    </ligand>
</feature>
<dbReference type="InterPro" id="IPR000795">
    <property type="entry name" value="T_Tr_GTP-bd_dom"/>
</dbReference>
<evidence type="ECO:0000256" key="3">
    <source>
        <dbReference type="ARBA" id="ARBA00022741"/>
    </source>
</evidence>
<dbReference type="CDD" id="cd01434">
    <property type="entry name" value="EFG_mtEFG1_IV"/>
    <property type="match status" value="1"/>
</dbReference>
<dbReference type="PROSITE" id="PS00301">
    <property type="entry name" value="G_TR_1"/>
    <property type="match status" value="1"/>
</dbReference>
<dbReference type="PANTHER" id="PTHR43636:SF2">
    <property type="entry name" value="ELONGATION FACTOR G, MITOCHONDRIAL"/>
    <property type="match status" value="1"/>
</dbReference>
<dbReference type="STRING" id="990121.A0A0V0ZWV8"/>
<dbReference type="PRINTS" id="PR00315">
    <property type="entry name" value="ELONGATNFCT"/>
</dbReference>
<accession>A0A0V0ZWV8</accession>
<dbReference type="HAMAP" id="MF_00054_B">
    <property type="entry name" value="EF_G_EF_2_B"/>
    <property type="match status" value="1"/>
</dbReference>
<evidence type="ECO:0000256" key="5">
    <source>
        <dbReference type="ARBA" id="ARBA00022917"/>
    </source>
</evidence>
<dbReference type="UniPathway" id="UPA00345"/>
<dbReference type="InterPro" id="IPR020568">
    <property type="entry name" value="Ribosomal_Su5_D2-typ_SF"/>
</dbReference>
<dbReference type="Gene3D" id="3.30.230.10">
    <property type="match status" value="2"/>
</dbReference>
<dbReference type="PROSITE" id="PS00585">
    <property type="entry name" value="RIBOSOMAL_S5"/>
    <property type="match status" value="1"/>
</dbReference>
<dbReference type="SUPFAM" id="SSF52540">
    <property type="entry name" value="P-loop containing nucleoside triphosphate hydrolases"/>
    <property type="match status" value="1"/>
</dbReference>
<dbReference type="GO" id="GO:0070125">
    <property type="term" value="P:mitochondrial translational elongation"/>
    <property type="evidence" value="ECO:0007669"/>
    <property type="project" value="UniProtKB-UniRule"/>
</dbReference>
<dbReference type="FunFam" id="3.30.70.240:FF:000001">
    <property type="entry name" value="Elongation factor G"/>
    <property type="match status" value="1"/>
</dbReference>
<comment type="caution">
    <text evidence="16">The sequence shown here is derived from an EMBL/GenBank/DDBJ whole genome shotgun (WGS) entry which is preliminary data.</text>
</comment>
<dbReference type="GO" id="GO:0003746">
    <property type="term" value="F:translation elongation factor activity"/>
    <property type="evidence" value="ECO:0007669"/>
    <property type="project" value="UniProtKB-UniRule"/>
</dbReference>
<dbReference type="InterPro" id="IPR035647">
    <property type="entry name" value="EFG_III/V"/>
</dbReference>
<evidence type="ECO:0000313" key="16">
    <source>
        <dbReference type="EMBL" id="KRY16991.1"/>
    </source>
</evidence>
<dbReference type="CDD" id="cd04091">
    <property type="entry name" value="mtEFG1_II_like"/>
    <property type="match status" value="1"/>
</dbReference>
<dbReference type="InterPro" id="IPR047872">
    <property type="entry name" value="EFG_IV"/>
</dbReference>
<evidence type="ECO:0000256" key="2">
    <source>
        <dbReference type="ARBA" id="ARBA00008945"/>
    </source>
</evidence>
<dbReference type="PANTHER" id="PTHR43636">
    <property type="entry name" value="ELONGATION FACTOR G, MITOCHONDRIAL"/>
    <property type="match status" value="1"/>
</dbReference>
<feature type="region of interest" description="Disordered" evidence="13">
    <location>
        <begin position="1031"/>
        <end position="1059"/>
    </location>
</feature>
<organism evidence="16 17">
    <name type="scientific">Trichinella patagoniensis</name>
    <dbReference type="NCBI Taxonomy" id="990121"/>
    <lineage>
        <taxon>Eukaryota</taxon>
        <taxon>Metazoa</taxon>
        <taxon>Ecdysozoa</taxon>
        <taxon>Nematoda</taxon>
        <taxon>Enoplea</taxon>
        <taxon>Dorylaimia</taxon>
        <taxon>Trichinellida</taxon>
        <taxon>Trichinellidae</taxon>
        <taxon>Trichinella</taxon>
    </lineage>
</organism>
<feature type="binding site" evidence="10">
    <location>
        <begin position="110"/>
        <end position="114"/>
    </location>
    <ligand>
        <name>GTP</name>
        <dbReference type="ChEBI" id="CHEBI:37565"/>
    </ligand>
</feature>
<evidence type="ECO:0000256" key="8">
    <source>
        <dbReference type="ARBA" id="ARBA00023134"/>
    </source>
</evidence>
<dbReference type="EMBL" id="JYDQ01000069">
    <property type="protein sequence ID" value="KRY16989.1"/>
    <property type="molecule type" value="Genomic_DNA"/>
</dbReference>
<dbReference type="Pfam" id="PF00679">
    <property type="entry name" value="EFG_C"/>
    <property type="match status" value="1"/>
</dbReference>
<dbReference type="Pfam" id="PF00333">
    <property type="entry name" value="Ribosomal_S5"/>
    <property type="match status" value="1"/>
</dbReference>
<comment type="pathway">
    <text evidence="10">Protein biosynthesis; polypeptide chain elongation.</text>
</comment>
<comment type="similarity">
    <text evidence="1">Belongs to the TRAFAC class translation factor GTPase superfamily. Classic translation factor GTPase family. EF-G/EF-2 subfamily.</text>
</comment>
<dbReference type="InterPro" id="IPR031157">
    <property type="entry name" value="G_TR_CS"/>
</dbReference>
<reference evidence="16 17" key="1">
    <citation type="submission" date="2015-01" db="EMBL/GenBank/DDBJ databases">
        <title>Evolution of Trichinella species and genotypes.</title>
        <authorList>
            <person name="Korhonen P.K."/>
            <person name="Edoardo P."/>
            <person name="Giuseppe L.R."/>
            <person name="Gasser R.B."/>
        </authorList>
    </citation>
    <scope>NUCLEOTIDE SEQUENCE [LARGE SCALE GENOMIC DNA]</scope>
    <source>
        <strain evidence="16">ISS2496</strain>
    </source>
</reference>
<dbReference type="GO" id="GO:0003924">
    <property type="term" value="F:GTPase activity"/>
    <property type="evidence" value="ECO:0007669"/>
    <property type="project" value="UniProtKB-UniRule"/>
</dbReference>
<dbReference type="PROSITE" id="PS50881">
    <property type="entry name" value="S5_DSRBD"/>
    <property type="match status" value="1"/>
</dbReference>